<organism evidence="3 4">
    <name type="scientific">Rhodotorula paludigena</name>
    <dbReference type="NCBI Taxonomy" id="86838"/>
    <lineage>
        <taxon>Eukaryota</taxon>
        <taxon>Fungi</taxon>
        <taxon>Dikarya</taxon>
        <taxon>Basidiomycota</taxon>
        <taxon>Pucciniomycotina</taxon>
        <taxon>Microbotryomycetes</taxon>
        <taxon>Sporidiobolales</taxon>
        <taxon>Sporidiobolaceae</taxon>
        <taxon>Rhodotorula</taxon>
    </lineage>
</organism>
<dbReference type="PROSITE" id="PS50172">
    <property type="entry name" value="BRCT"/>
    <property type="match status" value="1"/>
</dbReference>
<feature type="compositionally biased region" description="Basic residues" evidence="1">
    <location>
        <begin position="427"/>
        <end position="438"/>
    </location>
</feature>
<dbReference type="SUPFAM" id="SSF52113">
    <property type="entry name" value="BRCT domain"/>
    <property type="match status" value="1"/>
</dbReference>
<sequence length="525" mass="55997">MASSDSETPARAAKPFKGIVFYVHGPHAGHTRGMIARKLKDAGGTIADSIGDVNLTHMICSPQLWSRQGTANADITIRQTLKANESNRTEDDEDYNRVWLLDLDWVDESLAKGKRLKERDFDMERQADNKRAQREAEIRKETALNKGKSKFGRGERRAYEREQELKREKALQAKLEREGALGGTADAFSGLPAATASAVSDLSSPAAPEHAPALESKQALLSFDRLLENGSGTDTGSPSTVHESESRDTPEPNVSSPSHGVLKEAITTSPALKGLSRPTAKTSDSGGRPDEKQYGALGASNRCAAALADKLTADRVITVSKAVQGKIPSTSTSTGKSSGSSAMRMFTYDSNASTKGASSRPPKMPSSSKSQSTSTKQLSGKAQVDVLKALKSPRIGSASSTSAVTGKASMYGGTKRPPPKVPTFVAGKKKDKGKGKAKAVKDLGVLELGSGESSDDDIPLAHRFNEKMSTGGTGKGKKRAKDESDDDSPLTDLETTDEDLAPPPRKFKRKMVLPPSSEQDKLDED</sequence>
<dbReference type="Proteomes" id="UP001342314">
    <property type="component" value="Unassembled WGS sequence"/>
</dbReference>
<feature type="compositionally biased region" description="Polar residues" evidence="1">
    <location>
        <begin position="348"/>
        <end position="357"/>
    </location>
</feature>
<feature type="compositionally biased region" description="Acidic residues" evidence="1">
    <location>
        <begin position="483"/>
        <end position="500"/>
    </location>
</feature>
<reference evidence="3 4" key="1">
    <citation type="submission" date="2021-12" db="EMBL/GenBank/DDBJ databases">
        <title>High titer production of polyol ester of fatty acids by Rhodotorula paludigena BS15 towards product separation-free biomass refinery.</title>
        <authorList>
            <person name="Mano J."/>
            <person name="Ono H."/>
            <person name="Tanaka T."/>
            <person name="Naito K."/>
            <person name="Sushida H."/>
            <person name="Ike M."/>
            <person name="Tokuyasu K."/>
            <person name="Kitaoka M."/>
        </authorList>
    </citation>
    <scope>NUCLEOTIDE SEQUENCE [LARGE SCALE GENOMIC DNA]</scope>
    <source>
        <strain evidence="3 4">BS15</strain>
    </source>
</reference>
<feature type="region of interest" description="Disordered" evidence="1">
    <location>
        <begin position="125"/>
        <end position="163"/>
    </location>
</feature>
<feature type="compositionally biased region" description="Polar residues" evidence="1">
    <location>
        <begin position="230"/>
        <end position="241"/>
    </location>
</feature>
<feature type="compositionally biased region" description="Basic and acidic residues" evidence="1">
    <location>
        <begin position="152"/>
        <end position="163"/>
    </location>
</feature>
<gene>
    <name evidence="3" type="ORF">Rhopal_005240-T1</name>
</gene>
<dbReference type="EMBL" id="BQKY01000010">
    <property type="protein sequence ID" value="GJN92210.1"/>
    <property type="molecule type" value="Genomic_DNA"/>
</dbReference>
<feature type="region of interest" description="Disordered" evidence="1">
    <location>
        <begin position="227"/>
        <end position="297"/>
    </location>
</feature>
<feature type="region of interest" description="Disordered" evidence="1">
    <location>
        <begin position="327"/>
        <end position="525"/>
    </location>
</feature>
<feature type="compositionally biased region" description="Low complexity" evidence="1">
    <location>
        <begin position="329"/>
        <end position="341"/>
    </location>
</feature>
<evidence type="ECO:0000256" key="1">
    <source>
        <dbReference type="SAM" id="MobiDB-lite"/>
    </source>
</evidence>
<dbReference type="InterPro" id="IPR001357">
    <property type="entry name" value="BRCT_dom"/>
</dbReference>
<keyword evidence="4" id="KW-1185">Reference proteome</keyword>
<feature type="compositionally biased region" description="Basic and acidic residues" evidence="1">
    <location>
        <begin position="125"/>
        <end position="143"/>
    </location>
</feature>
<dbReference type="AlphaFoldDB" id="A0AAV5GHW2"/>
<dbReference type="InterPro" id="IPR036420">
    <property type="entry name" value="BRCT_dom_sf"/>
</dbReference>
<evidence type="ECO:0000313" key="4">
    <source>
        <dbReference type="Proteomes" id="UP001342314"/>
    </source>
</evidence>
<comment type="caution">
    <text evidence="3">The sequence shown here is derived from an EMBL/GenBank/DDBJ whole genome shotgun (WGS) entry which is preliminary data.</text>
</comment>
<protein>
    <recommendedName>
        <fullName evidence="2">BRCT domain-containing protein</fullName>
    </recommendedName>
</protein>
<proteinExistence type="predicted"/>
<dbReference type="Gene3D" id="3.40.50.10190">
    <property type="entry name" value="BRCT domain"/>
    <property type="match status" value="1"/>
</dbReference>
<feature type="domain" description="BRCT" evidence="2">
    <location>
        <begin position="11"/>
        <end position="123"/>
    </location>
</feature>
<feature type="compositionally biased region" description="Low complexity" evidence="1">
    <location>
        <begin position="358"/>
        <end position="379"/>
    </location>
</feature>
<evidence type="ECO:0000313" key="3">
    <source>
        <dbReference type="EMBL" id="GJN92210.1"/>
    </source>
</evidence>
<evidence type="ECO:0000259" key="2">
    <source>
        <dbReference type="PROSITE" id="PS50172"/>
    </source>
</evidence>
<name>A0AAV5GHW2_9BASI</name>
<accession>A0AAV5GHW2</accession>